<accession>A0A837B1M6</accession>
<dbReference type="Proteomes" id="UP000027170">
    <property type="component" value="Unassembled WGS sequence"/>
</dbReference>
<organism evidence="2 3">
    <name type="scientific">Snodgrassella communis</name>
    <dbReference type="NCBI Taxonomy" id="2946699"/>
    <lineage>
        <taxon>Bacteria</taxon>
        <taxon>Pseudomonadati</taxon>
        <taxon>Pseudomonadota</taxon>
        <taxon>Betaproteobacteria</taxon>
        <taxon>Neisseriales</taxon>
        <taxon>Neisseriaceae</taxon>
        <taxon>Snodgrassella</taxon>
    </lineage>
</organism>
<keyword evidence="1" id="KW-0812">Transmembrane</keyword>
<name>A0A837B1M6_9NEIS</name>
<keyword evidence="3" id="KW-1185">Reference proteome</keyword>
<gene>
    <name evidence="2" type="ORF">SALWKB29_2101</name>
</gene>
<evidence type="ECO:0000256" key="1">
    <source>
        <dbReference type="SAM" id="Phobius"/>
    </source>
</evidence>
<feature type="transmembrane region" description="Helical" evidence="1">
    <location>
        <begin position="21"/>
        <end position="38"/>
    </location>
</feature>
<dbReference type="RefSeq" id="WP_037491974.1">
    <property type="nucleotide sequence ID" value="NZ_JFZV01000017.1"/>
</dbReference>
<feature type="transmembrane region" description="Helical" evidence="1">
    <location>
        <begin position="109"/>
        <end position="133"/>
    </location>
</feature>
<evidence type="ECO:0000313" key="2">
    <source>
        <dbReference type="EMBL" id="KDN13856.1"/>
    </source>
</evidence>
<comment type="caution">
    <text evidence="2">The sequence shown here is derived from an EMBL/GenBank/DDBJ whole genome shotgun (WGS) entry which is preliminary data.</text>
</comment>
<reference evidence="2 3" key="1">
    <citation type="submission" date="2014-03" db="EMBL/GenBank/DDBJ databases">
        <title>The genomes of two eusocial bee gut symbionts.</title>
        <authorList>
            <person name="Kwong W.K."/>
            <person name="Engel P."/>
            <person name="Koch H."/>
            <person name="Moran N.A."/>
        </authorList>
    </citation>
    <scope>NUCLEOTIDE SEQUENCE [LARGE SCALE GENOMIC DNA]</scope>
    <source>
        <strain evidence="3">wkB29</strain>
    </source>
</reference>
<protein>
    <submittedName>
        <fullName evidence="2">Uncharacterized protein</fullName>
    </submittedName>
</protein>
<proteinExistence type="predicted"/>
<keyword evidence="1" id="KW-1133">Transmembrane helix</keyword>
<feature type="transmembrane region" description="Helical" evidence="1">
    <location>
        <begin position="145"/>
        <end position="166"/>
    </location>
</feature>
<evidence type="ECO:0000313" key="3">
    <source>
        <dbReference type="Proteomes" id="UP000027170"/>
    </source>
</evidence>
<dbReference type="EMBL" id="JFZV01000017">
    <property type="protein sequence ID" value="KDN13856.1"/>
    <property type="molecule type" value="Genomic_DNA"/>
</dbReference>
<dbReference type="AlphaFoldDB" id="A0A837B1M6"/>
<dbReference type="OrthoDB" id="9876340at2"/>
<sequence>MKYIKCIKDFIFLVIDELKNMLLLSCVLTTGFFVSNSFEQTKDGVHFFSDSDLFLERWHIASQGIHSFKYIIISAFIWFIISVCYLRLRSKRNFADWYFYVDSRITQRTAAILFGYLALATSLIIDIMLWLLINPSHEDFKLEVFKGMFFILGEFGWLFIICVCLLKYCIQIAKIQNESNHPNHPRQSANA</sequence>
<feature type="transmembrane region" description="Helical" evidence="1">
    <location>
        <begin position="68"/>
        <end position="88"/>
    </location>
</feature>
<keyword evidence="1" id="KW-0472">Membrane</keyword>